<reference evidence="8" key="2">
    <citation type="submission" date="2021-01" db="UniProtKB">
        <authorList>
            <consortium name="EnsemblPlants"/>
        </authorList>
    </citation>
    <scope>IDENTIFICATION</scope>
</reference>
<keyword evidence="9" id="KW-1185">Reference proteome</keyword>
<evidence type="ECO:0000256" key="1">
    <source>
        <dbReference type="ARBA" id="ARBA00004323"/>
    </source>
</evidence>
<protein>
    <recommendedName>
        <fullName evidence="7">Exostosin GT47 domain-containing protein</fullName>
    </recommendedName>
</protein>
<evidence type="ECO:0000313" key="8">
    <source>
        <dbReference type="EnsemblPlants" id="QL11p016219:mrna"/>
    </source>
</evidence>
<evidence type="ECO:0000259" key="7">
    <source>
        <dbReference type="Pfam" id="PF03016"/>
    </source>
</evidence>
<evidence type="ECO:0000256" key="2">
    <source>
        <dbReference type="ARBA" id="ARBA00010271"/>
    </source>
</evidence>
<keyword evidence="4" id="KW-0735">Signal-anchor</keyword>
<dbReference type="Proteomes" id="UP000594261">
    <property type="component" value="Chromosome 11"/>
</dbReference>
<keyword evidence="3" id="KW-0328">Glycosyltransferase</keyword>
<keyword evidence="6" id="KW-0812">Transmembrane</keyword>
<dbReference type="EMBL" id="LRBV02000011">
    <property type="status" value="NOT_ANNOTATED_CDS"/>
    <property type="molecule type" value="Genomic_DNA"/>
</dbReference>
<dbReference type="Pfam" id="PF03016">
    <property type="entry name" value="Exostosin_GT47"/>
    <property type="match status" value="1"/>
</dbReference>
<keyword evidence="5" id="KW-0333">Golgi apparatus</keyword>
<organism evidence="8 9">
    <name type="scientific">Quercus lobata</name>
    <name type="common">Valley oak</name>
    <dbReference type="NCBI Taxonomy" id="97700"/>
    <lineage>
        <taxon>Eukaryota</taxon>
        <taxon>Viridiplantae</taxon>
        <taxon>Streptophyta</taxon>
        <taxon>Embryophyta</taxon>
        <taxon>Tracheophyta</taxon>
        <taxon>Spermatophyta</taxon>
        <taxon>Magnoliopsida</taxon>
        <taxon>eudicotyledons</taxon>
        <taxon>Gunneridae</taxon>
        <taxon>Pentapetalae</taxon>
        <taxon>rosids</taxon>
        <taxon>fabids</taxon>
        <taxon>Fagales</taxon>
        <taxon>Fagaceae</taxon>
        <taxon>Quercus</taxon>
    </lineage>
</organism>
<evidence type="ECO:0000256" key="6">
    <source>
        <dbReference type="SAM" id="Phobius"/>
    </source>
</evidence>
<evidence type="ECO:0000256" key="5">
    <source>
        <dbReference type="ARBA" id="ARBA00023034"/>
    </source>
</evidence>
<dbReference type="EnsemblPlants" id="QL11p016219:mrna">
    <property type="protein sequence ID" value="QL11p016219:mrna"/>
    <property type="gene ID" value="QL11p016219"/>
</dbReference>
<dbReference type="PANTHER" id="PTHR11062:SF50">
    <property type="entry name" value="ARABINOSYLTRANSFERASE ARAD1-RELATED"/>
    <property type="match status" value="1"/>
</dbReference>
<dbReference type="AlphaFoldDB" id="A0A7N2MUV4"/>
<name>A0A7N2MUV4_QUELO</name>
<dbReference type="GO" id="GO:0000139">
    <property type="term" value="C:Golgi membrane"/>
    <property type="evidence" value="ECO:0007669"/>
    <property type="project" value="UniProtKB-SubCell"/>
</dbReference>
<dbReference type="PANTHER" id="PTHR11062">
    <property type="entry name" value="EXOSTOSIN HEPARAN SULFATE GLYCOSYLTRANSFERASE -RELATED"/>
    <property type="match status" value="1"/>
</dbReference>
<dbReference type="InParanoid" id="A0A7N2MUV4"/>
<evidence type="ECO:0000313" key="9">
    <source>
        <dbReference type="Proteomes" id="UP000594261"/>
    </source>
</evidence>
<dbReference type="InterPro" id="IPR004263">
    <property type="entry name" value="Exostosin"/>
</dbReference>
<comment type="similarity">
    <text evidence="2">Belongs to the glycosyltransferase 47 family.</text>
</comment>
<keyword evidence="6" id="KW-1133">Transmembrane helix</keyword>
<reference evidence="8 9" key="1">
    <citation type="journal article" date="2016" name="G3 (Bethesda)">
        <title>First Draft Assembly and Annotation of the Genome of a California Endemic Oak Quercus lobata Nee (Fagaceae).</title>
        <authorList>
            <person name="Sork V.L."/>
            <person name="Fitz-Gibbon S.T."/>
            <person name="Puiu D."/>
            <person name="Crepeau M."/>
            <person name="Gugger P.F."/>
            <person name="Sherman R."/>
            <person name="Stevens K."/>
            <person name="Langley C.H."/>
            <person name="Pellegrini M."/>
            <person name="Salzberg S.L."/>
        </authorList>
    </citation>
    <scope>NUCLEOTIDE SEQUENCE [LARGE SCALE GENOMIC DNA]</scope>
    <source>
        <strain evidence="8 9">cv. SW786</strain>
    </source>
</reference>
<feature type="domain" description="Exostosin GT47" evidence="7">
    <location>
        <begin position="65"/>
        <end position="271"/>
    </location>
</feature>
<dbReference type="GO" id="GO:0016757">
    <property type="term" value="F:glycosyltransferase activity"/>
    <property type="evidence" value="ECO:0007669"/>
    <property type="project" value="UniProtKB-KW"/>
</dbReference>
<proteinExistence type="inferred from homology"/>
<feature type="transmembrane region" description="Helical" evidence="6">
    <location>
        <begin position="12"/>
        <end position="35"/>
    </location>
</feature>
<comment type="subcellular location">
    <subcellularLocation>
        <location evidence="1">Golgi apparatus membrane</location>
        <topology evidence="1">Single-pass type II membrane protein</topology>
    </subcellularLocation>
</comment>
<accession>A0A7N2MUV4</accession>
<evidence type="ECO:0000256" key="3">
    <source>
        <dbReference type="ARBA" id="ARBA00022676"/>
    </source>
</evidence>
<evidence type="ECO:0000256" key="4">
    <source>
        <dbReference type="ARBA" id="ARBA00022968"/>
    </source>
</evidence>
<keyword evidence="3" id="KW-0808">Transferase</keyword>
<dbReference type="InterPro" id="IPR040911">
    <property type="entry name" value="Exostosin_GT47"/>
</dbReference>
<keyword evidence="6" id="KW-0472">Membrane</keyword>
<dbReference type="Gramene" id="QL11p016219:mrna">
    <property type="protein sequence ID" value="QL11p016219:mrna"/>
    <property type="gene ID" value="QL11p016219"/>
</dbReference>
<sequence length="368" mass="41507">MNKRRRTWLLNQTLTAMIFFGLSIYICFTTIQSWASSKPTKPIRPNILLPPISPNTSSYSSSSMRVKVYMYDDLPTKFTYGVVEHFWTAHGFADVAKSTLQKLKYPSHQHSLEWHLLLDLTRPENERTGSPVIRVMDPNEADLFYVPFFSSLSWVVSRTHFRNGSGQVKKYSDSETQEELVSWLEGQEYWRRNKGRDHVLVCQNPNALNRVMDRVKNAVLLVSDLRRVRPDHSSLVKDVVVPDSHRIGAYNGDVGGEDRKTLFFFMGNRFRKGLEREGAPALEQPSIGAAEQVGLKAEAAEAVTRSQGDEQSLMRAVASDEDEGQASRATMTIWTGPISDDERAASDVTDPISVTPAVGNWLEPEALL</sequence>